<evidence type="ECO:0008006" key="4">
    <source>
        <dbReference type="Google" id="ProtNLM"/>
    </source>
</evidence>
<evidence type="ECO:0000256" key="1">
    <source>
        <dbReference type="SAM" id="Phobius"/>
    </source>
</evidence>
<organism evidence="2 3">
    <name type="scientific">Amnibacterium endophyticum</name>
    <dbReference type="NCBI Taxonomy" id="2109337"/>
    <lineage>
        <taxon>Bacteria</taxon>
        <taxon>Bacillati</taxon>
        <taxon>Actinomycetota</taxon>
        <taxon>Actinomycetes</taxon>
        <taxon>Micrococcales</taxon>
        <taxon>Microbacteriaceae</taxon>
        <taxon>Amnibacterium</taxon>
    </lineage>
</organism>
<proteinExistence type="predicted"/>
<protein>
    <recommendedName>
        <fullName evidence="4">DUF4157 domain-containing protein</fullName>
    </recommendedName>
</protein>
<reference evidence="3" key="1">
    <citation type="journal article" date="2019" name="Int. J. Syst. Evol. Microbiol.">
        <title>The Global Catalogue of Microorganisms (GCM) 10K type strain sequencing project: providing services to taxonomists for standard genome sequencing and annotation.</title>
        <authorList>
            <consortium name="The Broad Institute Genomics Platform"/>
            <consortium name="The Broad Institute Genome Sequencing Center for Infectious Disease"/>
            <person name="Wu L."/>
            <person name="Ma J."/>
        </authorList>
    </citation>
    <scope>NUCLEOTIDE SEQUENCE [LARGE SCALE GENOMIC DNA]</scope>
    <source>
        <strain evidence="3">CGMCC 1.12471</strain>
    </source>
</reference>
<evidence type="ECO:0000313" key="2">
    <source>
        <dbReference type="EMBL" id="MFD1722122.1"/>
    </source>
</evidence>
<keyword evidence="1" id="KW-0472">Membrane</keyword>
<feature type="transmembrane region" description="Helical" evidence="1">
    <location>
        <begin position="50"/>
        <end position="73"/>
    </location>
</feature>
<dbReference type="Proteomes" id="UP001597347">
    <property type="component" value="Unassembled WGS sequence"/>
</dbReference>
<keyword evidence="1" id="KW-1133">Transmembrane helix</keyword>
<keyword evidence="1" id="KW-0812">Transmembrane</keyword>
<dbReference type="RefSeq" id="WP_377934940.1">
    <property type="nucleotide sequence ID" value="NZ_JBHUEA010000016.1"/>
</dbReference>
<keyword evidence="3" id="KW-1185">Reference proteome</keyword>
<evidence type="ECO:0000313" key="3">
    <source>
        <dbReference type="Proteomes" id="UP001597347"/>
    </source>
</evidence>
<feature type="transmembrane region" description="Helical" evidence="1">
    <location>
        <begin position="20"/>
        <end position="38"/>
    </location>
</feature>
<comment type="caution">
    <text evidence="2">The sequence shown here is derived from an EMBL/GenBank/DDBJ whole genome shotgun (WGS) entry which is preliminary data.</text>
</comment>
<accession>A0ABW4LGC5</accession>
<gene>
    <name evidence="2" type="ORF">ACFSBI_11225</name>
</gene>
<dbReference type="EMBL" id="JBHUEA010000016">
    <property type="protein sequence ID" value="MFD1722122.1"/>
    <property type="molecule type" value="Genomic_DNA"/>
</dbReference>
<sequence length="346" mass="35149">MAAILGGVTPLLSAQSGAHGYVLSSVGAIAVLVGLRALRRNRVVPNLGVLVLAVAGMGTGVIGTLAMMAVMAASGPTSPARILDLPALQPRAQVTQVQLSAPSTAGGRSDAVVGNGGSVRIGAGYSVRSSMTRPRFAVRLERRIASGAWSPTGVTTSVVEGSTLSVVTPPYSTSAAKESVQYRLASGDSVSAPVSVVYENQGFYTGMAATIYAYAAPYCPTTAVHMTALNGREAGEYSTGASLILVDSSVGVSANLTPASQRALAVHECSHELQWLNYRSSREGNAQMTAAAAVIFTAGSNGAPAIEHAADCGALAVEPNGYLGYGGYCTPAELRAAARLLGGGRY</sequence>
<name>A0ABW4LGC5_9MICO</name>